<protein>
    <submittedName>
        <fullName evidence="1">Uncharacterized protein</fullName>
    </submittedName>
</protein>
<organism evidence="1 3">
    <name type="scientific">Halobacterium salinarum (strain ATCC 33171 / DSM 3754 / JCM 8978 / NBRC 102687 / NCIMB 764 / 91-R6)</name>
    <dbReference type="NCBI Taxonomy" id="2597657"/>
    <lineage>
        <taxon>Archaea</taxon>
        <taxon>Methanobacteriati</taxon>
        <taxon>Methanobacteriota</taxon>
        <taxon>Stenosarchaea group</taxon>
        <taxon>Halobacteria</taxon>
        <taxon>Halobacteriales</taxon>
        <taxon>Halobacteriaceae</taxon>
        <taxon>Halobacterium</taxon>
    </lineage>
</organism>
<dbReference type="Proteomes" id="UP000296216">
    <property type="component" value="Chromosome"/>
</dbReference>
<name>A0A4D6GSH7_HALS9</name>
<dbReference type="AlphaFoldDB" id="A0A4D6GSH7"/>
<dbReference type="EMBL" id="VRYN01000012">
    <property type="protein sequence ID" value="TYO74632.1"/>
    <property type="molecule type" value="Genomic_DNA"/>
</dbReference>
<evidence type="ECO:0000313" key="1">
    <source>
        <dbReference type="EMBL" id="QCC44695.1"/>
    </source>
</evidence>
<dbReference type="Proteomes" id="UP000323075">
    <property type="component" value="Unassembled WGS sequence"/>
</dbReference>
<evidence type="ECO:0000313" key="2">
    <source>
        <dbReference type="EMBL" id="TYO74632.1"/>
    </source>
</evidence>
<reference evidence="1 3" key="1">
    <citation type="journal article" date="2019" name="Microbiol. Resour. Announc.">
        <title>The Genome Sequence of the Halobacterium salinarum Type Strain Is Closely Related to That of Laboratory Strains NRC-1 and R1.</title>
        <authorList>
            <person name="Pfeiffer F."/>
            <person name="Marchfelder A."/>
            <person name="Habermann B."/>
            <person name="Dyall-Smith M.L."/>
        </authorList>
    </citation>
    <scope>NUCLEOTIDE SEQUENCE [LARGE SCALE GENOMIC DNA]</scope>
    <source>
        <strain evidence="1">91-R6</strain>
        <strain evidence="3">ATCC 33171 / DSM 3754 / JCM 8978 / NBRC 102687 / NCIMB 764 / 91-R6</strain>
    </source>
</reference>
<accession>A0A4D6GSH7</accession>
<evidence type="ECO:0000313" key="4">
    <source>
        <dbReference type="Proteomes" id="UP000323075"/>
    </source>
</evidence>
<gene>
    <name evidence="2" type="ORF">APQ99_02274</name>
    <name evidence="1" type="ORF">HBSAL_05075</name>
</gene>
<evidence type="ECO:0000313" key="3">
    <source>
        <dbReference type="Proteomes" id="UP000296216"/>
    </source>
</evidence>
<dbReference type="EMBL" id="CP038631">
    <property type="protein sequence ID" value="QCC44695.1"/>
    <property type="molecule type" value="Genomic_DNA"/>
</dbReference>
<reference evidence="2 4" key="2">
    <citation type="submission" date="2019-07" db="EMBL/GenBank/DDBJ databases">
        <title>Genomic Encyclopedia of Archaeal and Bacterial Type Strains, Phase II (KMG-II): from individual species to whole genera.</title>
        <authorList>
            <person name="Goeker M."/>
        </authorList>
    </citation>
    <scope>NUCLEOTIDE SEQUENCE [LARGE SCALE GENOMIC DNA]</scope>
    <source>
        <strain evidence="2 4">DSM 3754</strain>
    </source>
</reference>
<dbReference type="RefSeq" id="WP_136361244.1">
    <property type="nucleotide sequence ID" value="NZ_VRYN01000012.1"/>
</dbReference>
<proteinExistence type="predicted"/>
<reference evidence="1" key="3">
    <citation type="journal article" name="MicrobiologyOpen">
        <title>Whole-genome comparison between the type strain of Halobacterium salinarum (DSM 3754(T)) and the laboratory strains R1 and NRC-1.</title>
        <authorList>
            <person name="Pfeiffer F."/>
            <person name="Losensky G."/>
            <person name="Marchfelder A."/>
            <person name="Habermann B."/>
            <person name="Dyall-Smith M."/>
        </authorList>
    </citation>
    <scope>NUCLEOTIDE SEQUENCE</scope>
    <source>
        <strain evidence="1">91-R6</strain>
    </source>
</reference>
<sequence>MVDVEWALSQLGQVFHSEDHLKLALGAELAQMYGNERVRLEWNPEPGVRVDIGVRRGDVTIPIELKYKTKQATVKDAVFEETFQLKTQGAHDRAHYRFLRDINRVEQIVANQGRYGYAVLLTNDSNYWTSPASQALYDEFRIHEGREFGEGKLNWREQRDWMSKSGEEAPINLVGQYVAEWTDYEYREDISVSSNSEFQSLVLRVDTQVAVDK</sequence>
<dbReference type="GeneID" id="39854873"/>